<dbReference type="FunFam" id="3.30.70.270:FF:000020">
    <property type="entry name" value="Transposon Tf2-6 polyprotein-like Protein"/>
    <property type="match status" value="2"/>
</dbReference>
<keyword evidence="5" id="KW-0378">Hydrolase</keyword>
<keyword evidence="3" id="KW-0540">Nuclease</keyword>
<keyword evidence="1" id="KW-0808">Transferase</keyword>
<dbReference type="PANTHER" id="PTHR37984">
    <property type="entry name" value="PROTEIN CBG26694"/>
    <property type="match status" value="1"/>
</dbReference>
<evidence type="ECO:0000256" key="6">
    <source>
        <dbReference type="ARBA" id="ARBA00022918"/>
    </source>
</evidence>
<feature type="domain" description="Reverse transcriptase RNase H-like" evidence="8">
    <location>
        <begin position="772"/>
        <end position="817"/>
    </location>
</feature>
<evidence type="ECO:0000313" key="9">
    <source>
        <dbReference type="EMBL" id="WMV08475.1"/>
    </source>
</evidence>
<reference evidence="9" key="1">
    <citation type="submission" date="2023-08" db="EMBL/GenBank/DDBJ databases">
        <title>A de novo genome assembly of Solanum verrucosum Schlechtendal, a Mexican diploid species geographically isolated from the other diploid A-genome species in potato relatives.</title>
        <authorList>
            <person name="Hosaka K."/>
        </authorList>
    </citation>
    <scope>NUCLEOTIDE SEQUENCE</scope>
    <source>
        <tissue evidence="9">Young leaves</tissue>
    </source>
</reference>
<dbReference type="AlphaFoldDB" id="A0AAF0PSL4"/>
<dbReference type="InterPro" id="IPR041373">
    <property type="entry name" value="RT_RNaseH"/>
</dbReference>
<evidence type="ECO:0000256" key="5">
    <source>
        <dbReference type="ARBA" id="ARBA00022801"/>
    </source>
</evidence>
<dbReference type="GO" id="GO:0004519">
    <property type="term" value="F:endonuclease activity"/>
    <property type="evidence" value="ECO:0007669"/>
    <property type="project" value="UniProtKB-KW"/>
</dbReference>
<feature type="region of interest" description="Disordered" evidence="7">
    <location>
        <begin position="17"/>
        <end position="48"/>
    </location>
</feature>
<dbReference type="Proteomes" id="UP001234989">
    <property type="component" value="Chromosome 1"/>
</dbReference>
<evidence type="ECO:0000256" key="4">
    <source>
        <dbReference type="ARBA" id="ARBA00022759"/>
    </source>
</evidence>
<dbReference type="Pfam" id="PF17917">
    <property type="entry name" value="RT_RNaseH"/>
    <property type="match status" value="1"/>
</dbReference>
<keyword evidence="2" id="KW-0548">Nucleotidyltransferase</keyword>
<dbReference type="Pfam" id="PF08284">
    <property type="entry name" value="RVP_2"/>
    <property type="match status" value="1"/>
</dbReference>
<evidence type="ECO:0000256" key="3">
    <source>
        <dbReference type="ARBA" id="ARBA00022722"/>
    </source>
</evidence>
<keyword evidence="10" id="KW-1185">Reference proteome</keyword>
<proteinExistence type="predicted"/>
<name>A0AAF0PSL4_SOLVR</name>
<evidence type="ECO:0000313" key="10">
    <source>
        <dbReference type="Proteomes" id="UP001234989"/>
    </source>
</evidence>
<dbReference type="EMBL" id="CP133612">
    <property type="protein sequence ID" value="WMV08475.1"/>
    <property type="molecule type" value="Genomic_DNA"/>
</dbReference>
<sequence length="924" mass="104930">MVKTRYNGVKPVALINEPVEESTTSNSGRGRSRGRGKVAPVRGGAPIENGSVAHVEEGRKELAKDVHRLARLGIRLMSLSDGGVTVQNRSKSSLVAEVKEKQDSDPMLLKLKSLVHQQRVEDMTDFDIILGMTWLCPYYVVLNCNAKFVTPEIPRREKLEWEGVYKPMPSKVISFIWARKPVGRRCLAYLAHIRDVDAQSTSMESIPVVAKFNEVFPTDLPSIPQYRDIDFYIDLEPGTRPISFPPYRMAPIELRELKAQIQELLDKGFIHLSASLWGAPVYFGKTKSFVGITSYYRRFVKNFSSIAKHLTRLTKKEVPFEWTDKCEKSFQKLQTLLTTTPILTLRWKVKISFFIMRDRKKDEFMALKQGGMTVAAYEVKFHALSRYATQLVTSEKDRFCLFIKGLNLELQVLSVHMTSAVVPASSDSNGRGRPQGGRGGDQRGRGGWENGNAGRGVVHPSKEVARPDDRAQCYAFLGKTEAEVSDAVITGMTWLCPYYVVLNCNAKFVTPEIPRKEKLEWEGVYKPMPAKVISFIWARKPVGRRCLAYLAHIRDVDAQSTSMESIPVVAKFNEVFPTNLPSIPQYRDIDFYIDLEPGTRPISFPPYRMAPIELRELKAQIQELLDKGFIHLSASSWGAPAYFGKTKDGSMRMCIDYRKQRLYAKFSKCKFWLTSVAFLGHVVSNEEVMVYPQKIKAVMNWVRPSSETEVMSFMGIASLYRRFVKNFACIATHLTRQTKKEVPFEWTDKCEESFQKLQTLLTTAPILTLRWKERNFIAYASRQLKVHKRNYPTHDLELAAVVFALKIRWHYIYGVKCEYHPGKANVVENALSRKTVSMGSLASLGVSKRPLDKETQTLESKFMSLGISQKGGVLASIEIRPTFIEEIKAKQFEDESLNELRKKIVSWGGPDAVRAAGPGRARCR</sequence>
<dbReference type="InterPro" id="IPR043502">
    <property type="entry name" value="DNA/RNA_pol_sf"/>
</dbReference>
<keyword evidence="6" id="KW-0695">RNA-directed DNA polymerase</keyword>
<dbReference type="InterPro" id="IPR043128">
    <property type="entry name" value="Rev_trsase/Diguanyl_cyclase"/>
</dbReference>
<dbReference type="Gene3D" id="3.30.70.270">
    <property type="match status" value="2"/>
</dbReference>
<evidence type="ECO:0000259" key="8">
    <source>
        <dbReference type="Pfam" id="PF17917"/>
    </source>
</evidence>
<evidence type="ECO:0000256" key="7">
    <source>
        <dbReference type="SAM" id="MobiDB-lite"/>
    </source>
</evidence>
<dbReference type="InterPro" id="IPR050951">
    <property type="entry name" value="Retrovirus_Pol_polyprotein"/>
</dbReference>
<keyword evidence="4" id="KW-0255">Endonuclease</keyword>
<dbReference type="GO" id="GO:0016787">
    <property type="term" value="F:hydrolase activity"/>
    <property type="evidence" value="ECO:0007669"/>
    <property type="project" value="UniProtKB-KW"/>
</dbReference>
<organism evidence="9 10">
    <name type="scientific">Solanum verrucosum</name>
    <dbReference type="NCBI Taxonomy" id="315347"/>
    <lineage>
        <taxon>Eukaryota</taxon>
        <taxon>Viridiplantae</taxon>
        <taxon>Streptophyta</taxon>
        <taxon>Embryophyta</taxon>
        <taxon>Tracheophyta</taxon>
        <taxon>Spermatophyta</taxon>
        <taxon>Magnoliopsida</taxon>
        <taxon>eudicotyledons</taxon>
        <taxon>Gunneridae</taxon>
        <taxon>Pentapetalae</taxon>
        <taxon>asterids</taxon>
        <taxon>lamiids</taxon>
        <taxon>Solanales</taxon>
        <taxon>Solanaceae</taxon>
        <taxon>Solanoideae</taxon>
        <taxon>Solaneae</taxon>
        <taxon>Solanum</taxon>
    </lineage>
</organism>
<accession>A0AAF0PSL4</accession>
<gene>
    <name evidence="9" type="ORF">MTR67_001860</name>
</gene>
<evidence type="ECO:0000256" key="2">
    <source>
        <dbReference type="ARBA" id="ARBA00022695"/>
    </source>
</evidence>
<feature type="region of interest" description="Disordered" evidence="7">
    <location>
        <begin position="423"/>
        <end position="462"/>
    </location>
</feature>
<dbReference type="SUPFAM" id="SSF56672">
    <property type="entry name" value="DNA/RNA polymerases"/>
    <property type="match status" value="2"/>
</dbReference>
<evidence type="ECO:0000256" key="1">
    <source>
        <dbReference type="ARBA" id="ARBA00022679"/>
    </source>
</evidence>
<dbReference type="PANTHER" id="PTHR37984:SF5">
    <property type="entry name" value="PROTEIN NYNRIN-LIKE"/>
    <property type="match status" value="1"/>
</dbReference>
<dbReference type="Gene3D" id="3.10.10.10">
    <property type="entry name" value="HIV Type 1 Reverse Transcriptase, subunit A, domain 1"/>
    <property type="match status" value="1"/>
</dbReference>
<dbReference type="GO" id="GO:0003964">
    <property type="term" value="F:RNA-directed DNA polymerase activity"/>
    <property type="evidence" value="ECO:0007669"/>
    <property type="project" value="UniProtKB-KW"/>
</dbReference>
<protein>
    <recommendedName>
        <fullName evidence="8">Reverse transcriptase RNase H-like domain-containing protein</fullName>
    </recommendedName>
</protein>